<keyword evidence="2" id="KW-1185">Reference proteome</keyword>
<name>A0AAV4I4Z1_9GAST</name>
<evidence type="ECO:0000313" key="1">
    <source>
        <dbReference type="EMBL" id="GFS05428.1"/>
    </source>
</evidence>
<protein>
    <submittedName>
        <fullName evidence="1">Carbohydrate sulfotransferase</fullName>
    </submittedName>
</protein>
<dbReference type="EMBL" id="BMAT01006064">
    <property type="protein sequence ID" value="GFS05428.1"/>
    <property type="molecule type" value="Genomic_DNA"/>
</dbReference>
<dbReference type="AlphaFoldDB" id="A0AAV4I4Z1"/>
<accession>A0AAV4I4Z1</accession>
<sequence length="164" mass="19898">MVANITITYSSMSWFEQVDNELTTIVDYNFQRVYYERESGVLKPCISPRELAFRLWNNFRWRGYIDPEMNYTMPSFSDEKQVREDLMIQLWRARTSGLQDRDKMNRAKKEFRERAFATLDKSLFEMITSRYRFDFELFGYEDKRDELRALYTSSKYHDNATGIF</sequence>
<reference evidence="1 2" key="1">
    <citation type="journal article" date="2021" name="Elife">
        <title>Chloroplast acquisition without the gene transfer in kleptoplastic sea slugs, Plakobranchus ocellatus.</title>
        <authorList>
            <person name="Maeda T."/>
            <person name="Takahashi S."/>
            <person name="Yoshida T."/>
            <person name="Shimamura S."/>
            <person name="Takaki Y."/>
            <person name="Nagai Y."/>
            <person name="Toyoda A."/>
            <person name="Suzuki Y."/>
            <person name="Arimoto A."/>
            <person name="Ishii H."/>
            <person name="Satoh N."/>
            <person name="Nishiyama T."/>
            <person name="Hasebe M."/>
            <person name="Maruyama T."/>
            <person name="Minagawa J."/>
            <person name="Obokata J."/>
            <person name="Shigenobu S."/>
        </authorList>
    </citation>
    <scope>NUCLEOTIDE SEQUENCE [LARGE SCALE GENOMIC DNA]</scope>
</reference>
<proteinExistence type="predicted"/>
<comment type="caution">
    <text evidence="1">The sequence shown here is derived from an EMBL/GenBank/DDBJ whole genome shotgun (WGS) entry which is preliminary data.</text>
</comment>
<gene>
    <name evidence="1" type="ORF">ElyMa_002938000</name>
</gene>
<organism evidence="1 2">
    <name type="scientific">Elysia marginata</name>
    <dbReference type="NCBI Taxonomy" id="1093978"/>
    <lineage>
        <taxon>Eukaryota</taxon>
        <taxon>Metazoa</taxon>
        <taxon>Spiralia</taxon>
        <taxon>Lophotrochozoa</taxon>
        <taxon>Mollusca</taxon>
        <taxon>Gastropoda</taxon>
        <taxon>Heterobranchia</taxon>
        <taxon>Euthyneura</taxon>
        <taxon>Panpulmonata</taxon>
        <taxon>Sacoglossa</taxon>
        <taxon>Placobranchoidea</taxon>
        <taxon>Plakobranchidae</taxon>
        <taxon>Elysia</taxon>
    </lineage>
</organism>
<dbReference type="Proteomes" id="UP000762676">
    <property type="component" value="Unassembled WGS sequence"/>
</dbReference>
<evidence type="ECO:0000313" key="2">
    <source>
        <dbReference type="Proteomes" id="UP000762676"/>
    </source>
</evidence>